<dbReference type="Proteomes" id="UP000716322">
    <property type="component" value="Unassembled WGS sequence"/>
</dbReference>
<keyword evidence="2" id="KW-1185">Reference proteome</keyword>
<reference evidence="1 2" key="1">
    <citation type="submission" date="2020-03" db="EMBL/GenBank/DDBJ databases">
        <title>Genome sequence of strain Massilia sp. TW-1.</title>
        <authorList>
            <person name="Chaudhary D.K."/>
        </authorList>
    </citation>
    <scope>NUCLEOTIDE SEQUENCE [LARGE SCALE GENOMIC DNA]</scope>
    <source>
        <strain evidence="1 2">TW-1</strain>
    </source>
</reference>
<organism evidence="1 2">
    <name type="scientific">Telluria antibiotica</name>
    <dbReference type="NCBI Taxonomy" id="2717319"/>
    <lineage>
        <taxon>Bacteria</taxon>
        <taxon>Pseudomonadati</taxon>
        <taxon>Pseudomonadota</taxon>
        <taxon>Betaproteobacteria</taxon>
        <taxon>Burkholderiales</taxon>
        <taxon>Oxalobacteraceae</taxon>
        <taxon>Telluria group</taxon>
        <taxon>Telluria</taxon>
    </lineage>
</organism>
<sequence>MNKEYVAEWDQPAARTEDTAAAKSHAAAGVKQIVTIRLDVDMLEWFKSAGPGYQTRINQVLREYMEANRVRAQGEQH</sequence>
<dbReference type="Pfam" id="PF14384">
    <property type="entry name" value="BrnA_antitoxin"/>
    <property type="match status" value="1"/>
</dbReference>
<dbReference type="InterPro" id="IPR025528">
    <property type="entry name" value="BrnA_antitoxin"/>
</dbReference>
<gene>
    <name evidence="1" type="ORF">HAV22_23745</name>
</gene>
<dbReference type="EMBL" id="JAAQOM010000016">
    <property type="protein sequence ID" value="NIA56642.1"/>
    <property type="molecule type" value="Genomic_DNA"/>
</dbReference>
<protein>
    <submittedName>
        <fullName evidence="1">BrnA antitoxin family protein</fullName>
    </submittedName>
</protein>
<evidence type="ECO:0000313" key="2">
    <source>
        <dbReference type="Proteomes" id="UP000716322"/>
    </source>
</evidence>
<accession>A0ABX0PII8</accession>
<comment type="caution">
    <text evidence="1">The sequence shown here is derived from an EMBL/GenBank/DDBJ whole genome shotgun (WGS) entry which is preliminary data.</text>
</comment>
<evidence type="ECO:0000313" key="1">
    <source>
        <dbReference type="EMBL" id="NIA56642.1"/>
    </source>
</evidence>
<proteinExistence type="predicted"/>
<name>A0ABX0PII8_9BURK</name>